<dbReference type="Proteomes" id="UP000324222">
    <property type="component" value="Unassembled WGS sequence"/>
</dbReference>
<reference evidence="1 2" key="1">
    <citation type="submission" date="2019-05" db="EMBL/GenBank/DDBJ databases">
        <title>Another draft genome of Portunus trituberculatus and its Hox gene families provides insights of decapod evolution.</title>
        <authorList>
            <person name="Jeong J.-H."/>
            <person name="Song I."/>
            <person name="Kim S."/>
            <person name="Choi T."/>
            <person name="Kim D."/>
            <person name="Ryu S."/>
            <person name="Kim W."/>
        </authorList>
    </citation>
    <scope>NUCLEOTIDE SEQUENCE [LARGE SCALE GENOMIC DNA]</scope>
    <source>
        <tissue evidence="1">Muscle</tissue>
    </source>
</reference>
<proteinExistence type="predicted"/>
<sequence>MLLTNTPLTKHEHSQLVSSSLPAWGATGLTFKKMLEENPDPMVQQLALRYEPVSGAEEGILLTAQRKYAMMENRQFLEYTIATNYTNKYGEETLHVMRECFLPFRC</sequence>
<organism evidence="1 2">
    <name type="scientific">Portunus trituberculatus</name>
    <name type="common">Swimming crab</name>
    <name type="synonym">Neptunus trituberculatus</name>
    <dbReference type="NCBI Taxonomy" id="210409"/>
    <lineage>
        <taxon>Eukaryota</taxon>
        <taxon>Metazoa</taxon>
        <taxon>Ecdysozoa</taxon>
        <taxon>Arthropoda</taxon>
        <taxon>Crustacea</taxon>
        <taxon>Multicrustacea</taxon>
        <taxon>Malacostraca</taxon>
        <taxon>Eumalacostraca</taxon>
        <taxon>Eucarida</taxon>
        <taxon>Decapoda</taxon>
        <taxon>Pleocyemata</taxon>
        <taxon>Brachyura</taxon>
        <taxon>Eubrachyura</taxon>
        <taxon>Portunoidea</taxon>
        <taxon>Portunidae</taxon>
        <taxon>Portuninae</taxon>
        <taxon>Portunus</taxon>
    </lineage>
</organism>
<name>A0A5B7IZ24_PORTR</name>
<protein>
    <submittedName>
        <fullName evidence="1">Uncharacterized protein</fullName>
    </submittedName>
</protein>
<dbReference type="OrthoDB" id="5984008at2759"/>
<evidence type="ECO:0000313" key="2">
    <source>
        <dbReference type="Proteomes" id="UP000324222"/>
    </source>
</evidence>
<dbReference type="AlphaFoldDB" id="A0A5B7IZ24"/>
<keyword evidence="2" id="KW-1185">Reference proteome</keyword>
<dbReference type="EMBL" id="VSRR010082121">
    <property type="protein sequence ID" value="MPC89770.1"/>
    <property type="molecule type" value="Genomic_DNA"/>
</dbReference>
<evidence type="ECO:0000313" key="1">
    <source>
        <dbReference type="EMBL" id="MPC89770.1"/>
    </source>
</evidence>
<gene>
    <name evidence="1" type="ORF">E2C01_084730</name>
</gene>
<comment type="caution">
    <text evidence="1">The sequence shown here is derived from an EMBL/GenBank/DDBJ whole genome shotgun (WGS) entry which is preliminary data.</text>
</comment>
<accession>A0A5B7IZ24</accession>